<dbReference type="Proteomes" id="UP000008141">
    <property type="component" value="Unassembled WGS sequence"/>
</dbReference>
<feature type="domain" description="Peptidase M11 gametolysin" evidence="3">
    <location>
        <begin position="225"/>
        <end position="507"/>
    </location>
</feature>
<accession>E1ZPJ0</accession>
<keyword evidence="2" id="KW-0732">Signal</keyword>
<dbReference type="GeneID" id="17351686"/>
<dbReference type="InterPro" id="IPR008752">
    <property type="entry name" value="Peptidase_M11"/>
</dbReference>
<feature type="region of interest" description="Disordered" evidence="1">
    <location>
        <begin position="98"/>
        <end position="118"/>
    </location>
</feature>
<dbReference type="SUPFAM" id="SSF55486">
    <property type="entry name" value="Metalloproteases ('zincins'), catalytic domain"/>
    <property type="match status" value="1"/>
</dbReference>
<dbReference type="EMBL" id="GL433857">
    <property type="protein sequence ID" value="EFN52248.1"/>
    <property type="molecule type" value="Genomic_DNA"/>
</dbReference>
<dbReference type="RefSeq" id="XP_005844350.1">
    <property type="nucleotide sequence ID" value="XM_005844288.1"/>
</dbReference>
<dbReference type="OrthoDB" id="535741at2759"/>
<feature type="chain" id="PRO_5003156631" description="Peptidase M11 gametolysin domain-containing protein" evidence="2">
    <location>
        <begin position="27"/>
        <end position="589"/>
    </location>
</feature>
<keyword evidence="5" id="KW-1185">Reference proteome</keyword>
<evidence type="ECO:0000313" key="5">
    <source>
        <dbReference type="Proteomes" id="UP000008141"/>
    </source>
</evidence>
<dbReference type="AlphaFoldDB" id="E1ZPJ0"/>
<reference evidence="4 5" key="1">
    <citation type="journal article" date="2010" name="Plant Cell">
        <title>The Chlorella variabilis NC64A genome reveals adaptation to photosymbiosis, coevolution with viruses, and cryptic sex.</title>
        <authorList>
            <person name="Blanc G."/>
            <person name="Duncan G."/>
            <person name="Agarkova I."/>
            <person name="Borodovsky M."/>
            <person name="Gurnon J."/>
            <person name="Kuo A."/>
            <person name="Lindquist E."/>
            <person name="Lucas S."/>
            <person name="Pangilinan J."/>
            <person name="Polle J."/>
            <person name="Salamov A."/>
            <person name="Terry A."/>
            <person name="Yamada T."/>
            <person name="Dunigan D.D."/>
            <person name="Grigoriev I.V."/>
            <person name="Claverie J.M."/>
            <person name="Van Etten J.L."/>
        </authorList>
    </citation>
    <scope>NUCLEOTIDE SEQUENCE [LARGE SCALE GENOMIC DNA]</scope>
    <source>
        <strain evidence="4 5">NC64A</strain>
    </source>
</reference>
<sequence>MACCRSGPRRALALVVLLVAAATASARQLHAALKNLDLLKGKARVLEQDFPGHSARLLLVHPRNQRPVHVRLRDRSQLAGVTTGMDVEAQGVWEDRFLHRDPAGEPPDGGDKQPASSEPDAARIFTALTIKVTGSPVTPKPMTVAAPLSEDELAAAALIAKASTIVPSTVSTSGTADSPNGGFINVTQGGGSWVYNQLMTGGMPTLVIPIVGVTSAGTPCRGTGPAPLNRSQIQQAVFEEMQADPGVSTVGSTYNYCSYGKTRLTTDNSLVADTVRLGCSGRRHAGGLRGGRDDGRGEGIYGVPWSMATCEFDDFNGWADAADAALKARGVDVDQYFYRVYLVPPGICTFVGLAYLGCDGTFPCRAWIGGGYWGNDQTIAHELGHHLYMNHAGSVVAGAYDEYADESCGMGYCCADRCFNMPHAWQLGWSAVREFNATTLPRGRTVNVSLASQSAFAASLLPIRNGLRVVPSWAAGGEPMWMSFRTRTRGDLGLLSGYENRVHIHTSALADPLDSAFTTWEAMLPVGKSWTHPILNVTVRRYPSTNPNAAVVTLCRYYRAETRLSCLYSLDYDCNGLAGADDPGCDVYL</sequence>
<protein>
    <recommendedName>
        <fullName evidence="3">Peptidase M11 gametolysin domain-containing protein</fullName>
    </recommendedName>
</protein>
<name>E1ZPJ0_CHLVA</name>
<dbReference type="KEGG" id="cvr:CHLNCDRAFT_58933"/>
<dbReference type="Pfam" id="PF05548">
    <property type="entry name" value="Peptidase_M11"/>
    <property type="match status" value="1"/>
</dbReference>
<gene>
    <name evidence="4" type="ORF">CHLNCDRAFT_58933</name>
</gene>
<proteinExistence type="predicted"/>
<evidence type="ECO:0000256" key="2">
    <source>
        <dbReference type="SAM" id="SignalP"/>
    </source>
</evidence>
<evidence type="ECO:0000259" key="3">
    <source>
        <dbReference type="Pfam" id="PF05548"/>
    </source>
</evidence>
<evidence type="ECO:0000256" key="1">
    <source>
        <dbReference type="SAM" id="MobiDB-lite"/>
    </source>
</evidence>
<feature type="signal peptide" evidence="2">
    <location>
        <begin position="1"/>
        <end position="26"/>
    </location>
</feature>
<dbReference type="InParanoid" id="E1ZPJ0"/>
<evidence type="ECO:0000313" key="4">
    <source>
        <dbReference type="EMBL" id="EFN52248.1"/>
    </source>
</evidence>
<organism evidence="5">
    <name type="scientific">Chlorella variabilis</name>
    <name type="common">Green alga</name>
    <dbReference type="NCBI Taxonomy" id="554065"/>
    <lineage>
        <taxon>Eukaryota</taxon>
        <taxon>Viridiplantae</taxon>
        <taxon>Chlorophyta</taxon>
        <taxon>core chlorophytes</taxon>
        <taxon>Trebouxiophyceae</taxon>
        <taxon>Chlorellales</taxon>
        <taxon>Chlorellaceae</taxon>
        <taxon>Chlorella clade</taxon>
        <taxon>Chlorella</taxon>
    </lineage>
</organism>